<dbReference type="InterPro" id="IPR013149">
    <property type="entry name" value="ADH-like_C"/>
</dbReference>
<evidence type="ECO:0000313" key="15">
    <source>
        <dbReference type="EMBL" id="KAH6697454.1"/>
    </source>
</evidence>
<gene>
    <name evidence="15" type="ORF">F5X68DRAFT_197351</name>
</gene>
<dbReference type="PANTHER" id="PTHR43981">
    <property type="entry name" value="ENOYL-[ACYL-CARRIER-PROTEIN] REDUCTASE, MITOCHONDRIAL"/>
    <property type="match status" value="1"/>
</dbReference>
<dbReference type="InterPro" id="IPR051034">
    <property type="entry name" value="Mito_Enoyl-ACP_Reductase"/>
</dbReference>
<comment type="catalytic activity">
    <reaction evidence="12">
        <text>a 2,3-saturated acyl-[ACP] + NADP(+) = a (2E)-enoyl-[ACP] + NADPH + H(+)</text>
        <dbReference type="Rhea" id="RHEA:22564"/>
        <dbReference type="Rhea" id="RHEA-COMP:9925"/>
        <dbReference type="Rhea" id="RHEA-COMP:9926"/>
        <dbReference type="ChEBI" id="CHEBI:15378"/>
        <dbReference type="ChEBI" id="CHEBI:57783"/>
        <dbReference type="ChEBI" id="CHEBI:58349"/>
        <dbReference type="ChEBI" id="CHEBI:78784"/>
        <dbReference type="ChEBI" id="CHEBI:78785"/>
        <dbReference type="EC" id="1.3.1.104"/>
    </reaction>
</comment>
<accession>A0A9P8VPV4</accession>
<dbReference type="EC" id="1.3.1.104" evidence="11"/>
<dbReference type="CDD" id="cd08290">
    <property type="entry name" value="ETR"/>
    <property type="match status" value="1"/>
</dbReference>
<dbReference type="InterPro" id="IPR011032">
    <property type="entry name" value="GroES-like_sf"/>
</dbReference>
<dbReference type="Proteomes" id="UP000770015">
    <property type="component" value="Unassembled WGS sequence"/>
</dbReference>
<feature type="domain" description="Enoyl reductase (ER)" evidence="14">
    <location>
        <begin position="60"/>
        <end position="403"/>
    </location>
</feature>
<dbReference type="AlphaFoldDB" id="A0A9P8VPV4"/>
<evidence type="ECO:0000256" key="6">
    <source>
        <dbReference type="ARBA" id="ARBA00022946"/>
    </source>
</evidence>
<evidence type="ECO:0000313" key="16">
    <source>
        <dbReference type="Proteomes" id="UP000770015"/>
    </source>
</evidence>
<dbReference type="PANTHER" id="PTHR43981:SF2">
    <property type="entry name" value="ENOYL-[ACYL-CARRIER-PROTEIN] REDUCTASE, MITOCHONDRIAL"/>
    <property type="match status" value="1"/>
</dbReference>
<keyword evidence="10" id="KW-0275">Fatty acid biosynthesis</keyword>
<comment type="subcellular location">
    <subcellularLocation>
        <location evidence="1">Mitochondrion</location>
    </subcellularLocation>
</comment>
<dbReference type="GO" id="GO:0006633">
    <property type="term" value="P:fatty acid biosynthetic process"/>
    <property type="evidence" value="ECO:0007669"/>
    <property type="project" value="UniProtKB-KW"/>
</dbReference>
<sequence>MSTGLRTSSRLRPLTSSLRRPTPNSVAPPLSTRISARYKSGPYGYTQAKALVFSKEGDPADVLSLHTHSISPSLPSNSLLLRALAAPINPADINTIQGVYGAKPPFTSLIGTEAPSAIPGNEGVFEVAALGSPDLPFRRGDWVIPFAPAFGTWRTHAVADASTVHRIDSDRLTPAAAATVSVNPCTAYRILRSYGPGEGTRPGGLGAMKPLDPGSGAWFIQNGANSGVGRAAIQLGRLWGLRSINVVRDRETPEATAALREELQGLGADIVVTDSEFQSREWRDRLAEITRGGREPVGLALNCVGGKSATALARSLSEAGTLVSYGGMAKQPVALPTGLLIFKDIRFVGFWLSRWNERDVEGRRFAVEDILDMIRQGRFKDVPYDEVPWAWDTEEATLKQAVAGTLGGFRKGKGVFVFGET</sequence>
<comment type="similarity">
    <text evidence="2">Belongs to the zinc-containing alcohol dehydrogenase family. Quinone oxidoreductase subfamily.</text>
</comment>
<keyword evidence="5" id="KW-0521">NADP</keyword>
<dbReference type="OrthoDB" id="7482721at2759"/>
<keyword evidence="4" id="KW-0276">Fatty acid metabolism</keyword>
<keyword evidence="9" id="KW-0496">Mitochondrion</keyword>
<evidence type="ECO:0000256" key="7">
    <source>
        <dbReference type="ARBA" id="ARBA00023002"/>
    </source>
</evidence>
<dbReference type="SUPFAM" id="SSF50129">
    <property type="entry name" value="GroES-like"/>
    <property type="match status" value="1"/>
</dbReference>
<evidence type="ECO:0000256" key="12">
    <source>
        <dbReference type="ARBA" id="ARBA00048843"/>
    </source>
</evidence>
<dbReference type="Gene3D" id="3.90.180.10">
    <property type="entry name" value="Medium-chain alcohol dehydrogenases, catalytic domain"/>
    <property type="match status" value="1"/>
</dbReference>
<evidence type="ECO:0000256" key="9">
    <source>
        <dbReference type="ARBA" id="ARBA00023128"/>
    </source>
</evidence>
<protein>
    <recommendedName>
        <fullName evidence="11">enoyl-[acyl-carrier-protein] reductase</fullName>
        <ecNumber evidence="11">1.3.1.104</ecNumber>
    </recommendedName>
</protein>
<evidence type="ECO:0000256" key="8">
    <source>
        <dbReference type="ARBA" id="ARBA00023098"/>
    </source>
</evidence>
<keyword evidence="16" id="KW-1185">Reference proteome</keyword>
<dbReference type="GO" id="GO:0141148">
    <property type="term" value="F:enoyl-[acyl-carrier-protein] reductase (NADPH) activity"/>
    <property type="evidence" value="ECO:0007669"/>
    <property type="project" value="UniProtKB-EC"/>
</dbReference>
<reference evidence="15" key="1">
    <citation type="journal article" date="2021" name="Nat. Commun.">
        <title>Genetic determinants of endophytism in the Arabidopsis root mycobiome.</title>
        <authorList>
            <person name="Mesny F."/>
            <person name="Miyauchi S."/>
            <person name="Thiergart T."/>
            <person name="Pickel B."/>
            <person name="Atanasova L."/>
            <person name="Karlsson M."/>
            <person name="Huettel B."/>
            <person name="Barry K.W."/>
            <person name="Haridas S."/>
            <person name="Chen C."/>
            <person name="Bauer D."/>
            <person name="Andreopoulos W."/>
            <person name="Pangilinan J."/>
            <person name="LaButti K."/>
            <person name="Riley R."/>
            <person name="Lipzen A."/>
            <person name="Clum A."/>
            <person name="Drula E."/>
            <person name="Henrissat B."/>
            <person name="Kohler A."/>
            <person name="Grigoriev I.V."/>
            <person name="Martin F.M."/>
            <person name="Hacquard S."/>
        </authorList>
    </citation>
    <scope>NUCLEOTIDE SEQUENCE</scope>
    <source>
        <strain evidence="15">MPI-SDFR-AT-0117</strain>
    </source>
</reference>
<dbReference type="InterPro" id="IPR036291">
    <property type="entry name" value="NAD(P)-bd_dom_sf"/>
</dbReference>
<evidence type="ECO:0000259" key="14">
    <source>
        <dbReference type="SMART" id="SM00829"/>
    </source>
</evidence>
<dbReference type="FunFam" id="3.40.50.720:FF:000112">
    <property type="entry name" value="Enoyl-[acyl-carrier-protein] reductase 1, mitochondrial"/>
    <property type="match status" value="1"/>
</dbReference>
<evidence type="ECO:0000256" key="13">
    <source>
        <dbReference type="SAM" id="MobiDB-lite"/>
    </source>
</evidence>
<keyword evidence="8" id="KW-0443">Lipid metabolism</keyword>
<keyword evidence="7" id="KW-0560">Oxidoreductase</keyword>
<evidence type="ECO:0000256" key="1">
    <source>
        <dbReference type="ARBA" id="ARBA00004173"/>
    </source>
</evidence>
<evidence type="ECO:0000256" key="5">
    <source>
        <dbReference type="ARBA" id="ARBA00022857"/>
    </source>
</evidence>
<keyword evidence="3" id="KW-0444">Lipid biosynthesis</keyword>
<evidence type="ECO:0000256" key="4">
    <source>
        <dbReference type="ARBA" id="ARBA00022832"/>
    </source>
</evidence>
<dbReference type="EMBL" id="JAGSXJ010000001">
    <property type="protein sequence ID" value="KAH6697454.1"/>
    <property type="molecule type" value="Genomic_DNA"/>
</dbReference>
<name>A0A9P8VPV4_9PEZI</name>
<evidence type="ECO:0000256" key="3">
    <source>
        <dbReference type="ARBA" id="ARBA00022516"/>
    </source>
</evidence>
<dbReference type="Pfam" id="PF00107">
    <property type="entry name" value="ADH_zinc_N"/>
    <property type="match status" value="1"/>
</dbReference>
<dbReference type="Gene3D" id="3.40.50.720">
    <property type="entry name" value="NAD(P)-binding Rossmann-like Domain"/>
    <property type="match status" value="1"/>
</dbReference>
<feature type="region of interest" description="Disordered" evidence="13">
    <location>
        <begin position="1"/>
        <end position="30"/>
    </location>
</feature>
<evidence type="ECO:0000256" key="11">
    <source>
        <dbReference type="ARBA" id="ARBA00038963"/>
    </source>
</evidence>
<dbReference type="GO" id="GO:0005739">
    <property type="term" value="C:mitochondrion"/>
    <property type="evidence" value="ECO:0007669"/>
    <property type="project" value="UniProtKB-SubCell"/>
</dbReference>
<comment type="caution">
    <text evidence="15">The sequence shown here is derived from an EMBL/GenBank/DDBJ whole genome shotgun (WGS) entry which is preliminary data.</text>
</comment>
<dbReference type="SUPFAM" id="SSF51735">
    <property type="entry name" value="NAD(P)-binding Rossmann-fold domains"/>
    <property type="match status" value="1"/>
</dbReference>
<feature type="compositionally biased region" description="Low complexity" evidence="13">
    <location>
        <begin position="1"/>
        <end position="23"/>
    </location>
</feature>
<evidence type="ECO:0000256" key="2">
    <source>
        <dbReference type="ARBA" id="ARBA00010371"/>
    </source>
</evidence>
<evidence type="ECO:0000256" key="10">
    <source>
        <dbReference type="ARBA" id="ARBA00023160"/>
    </source>
</evidence>
<dbReference type="InterPro" id="IPR020843">
    <property type="entry name" value="ER"/>
</dbReference>
<proteinExistence type="inferred from homology"/>
<dbReference type="SMART" id="SM00829">
    <property type="entry name" value="PKS_ER"/>
    <property type="match status" value="1"/>
</dbReference>
<keyword evidence="6" id="KW-0809">Transit peptide</keyword>
<organism evidence="15 16">
    <name type="scientific">Plectosphaerella plurivora</name>
    <dbReference type="NCBI Taxonomy" id="936078"/>
    <lineage>
        <taxon>Eukaryota</taxon>
        <taxon>Fungi</taxon>
        <taxon>Dikarya</taxon>
        <taxon>Ascomycota</taxon>
        <taxon>Pezizomycotina</taxon>
        <taxon>Sordariomycetes</taxon>
        <taxon>Hypocreomycetidae</taxon>
        <taxon>Glomerellales</taxon>
        <taxon>Plectosphaerellaceae</taxon>
        <taxon>Plectosphaerella</taxon>
    </lineage>
</organism>